<evidence type="ECO:0000313" key="5">
    <source>
        <dbReference type="Proteomes" id="UP000730591"/>
    </source>
</evidence>
<feature type="compositionally biased region" description="Basic and acidic residues" evidence="1">
    <location>
        <begin position="94"/>
        <end position="104"/>
    </location>
</feature>
<feature type="compositionally biased region" description="Low complexity" evidence="1">
    <location>
        <begin position="141"/>
        <end position="156"/>
    </location>
</feature>
<keyword evidence="2" id="KW-0732">Signal</keyword>
<dbReference type="PANTHER" id="PTHR31157">
    <property type="entry name" value="SCP DOMAIN-CONTAINING PROTEIN"/>
    <property type="match status" value="1"/>
</dbReference>
<evidence type="ECO:0000313" key="4">
    <source>
        <dbReference type="EMBL" id="NJP53063.1"/>
    </source>
</evidence>
<dbReference type="EMBL" id="JAATEM010000032">
    <property type="protein sequence ID" value="NJP53063.1"/>
    <property type="molecule type" value="Genomic_DNA"/>
</dbReference>
<feature type="region of interest" description="Disordered" evidence="1">
    <location>
        <begin position="35"/>
        <end position="156"/>
    </location>
</feature>
<sequence length="278" mass="29764">MAKHRHEQRYRRPAVAAIAASVIGIPSVAMACTDWPGDDRGRQDRTAATTVASEDRWDGANWYREWSSRPGNDPSARTTPDASPSKKHRKTHKKKDDDTSDKAREAKKRKAKTARTGRASEPASTPSAEPTTSAPKPPASTAPSSPGTAKPSATATGDVARVVELVNAERAKAGCSAVTVNSKLTKAAQDHSADMAANGNMSHTGSDGSTPDQRITRAGYSWSTYGENVAYGYSTPEQVMQGWMNSPGHRENILNCAFEEIGVGLSGTYWTQDFGTAR</sequence>
<dbReference type="Proteomes" id="UP000730591">
    <property type="component" value="Unassembled WGS sequence"/>
</dbReference>
<evidence type="ECO:0000256" key="2">
    <source>
        <dbReference type="SAM" id="SignalP"/>
    </source>
</evidence>
<protein>
    <submittedName>
        <fullName evidence="4">CAP domain-containing protein</fullName>
    </submittedName>
</protein>
<proteinExistence type="predicted"/>
<dbReference type="PROSITE" id="PS51257">
    <property type="entry name" value="PROKAR_LIPOPROTEIN"/>
    <property type="match status" value="1"/>
</dbReference>
<dbReference type="CDD" id="cd05379">
    <property type="entry name" value="CAP_bacterial"/>
    <property type="match status" value="1"/>
</dbReference>
<keyword evidence="5" id="KW-1185">Reference proteome</keyword>
<organism evidence="4 5">
    <name type="scientific">Streptomyces composti</name>
    <dbReference type="NCBI Taxonomy" id="2720025"/>
    <lineage>
        <taxon>Bacteria</taxon>
        <taxon>Bacillati</taxon>
        <taxon>Actinomycetota</taxon>
        <taxon>Actinomycetes</taxon>
        <taxon>Kitasatosporales</taxon>
        <taxon>Streptomycetaceae</taxon>
        <taxon>Streptomyces</taxon>
    </lineage>
</organism>
<gene>
    <name evidence="4" type="ORF">HCJ93_24085</name>
</gene>
<name>A0ABX1AHE9_9ACTN</name>
<accession>A0ABX1AHE9</accession>
<dbReference type="InterPro" id="IPR035940">
    <property type="entry name" value="CAP_sf"/>
</dbReference>
<comment type="caution">
    <text evidence="4">The sequence shown here is derived from an EMBL/GenBank/DDBJ whole genome shotgun (WGS) entry which is preliminary data.</text>
</comment>
<reference evidence="4 5" key="1">
    <citation type="submission" date="2020-03" db="EMBL/GenBank/DDBJ databases">
        <title>WGS of actinomycetes isolated from Thailand.</title>
        <authorList>
            <person name="Thawai C."/>
        </authorList>
    </citation>
    <scope>NUCLEOTIDE SEQUENCE [LARGE SCALE GENOMIC DNA]</scope>
    <source>
        <strain evidence="4 5">SBST2-5</strain>
    </source>
</reference>
<dbReference type="RefSeq" id="WP_167997892.1">
    <property type="nucleotide sequence ID" value="NZ_JAATEM010000032.1"/>
</dbReference>
<dbReference type="Pfam" id="PF00188">
    <property type="entry name" value="CAP"/>
    <property type="match status" value="1"/>
</dbReference>
<dbReference type="SUPFAM" id="SSF55797">
    <property type="entry name" value="PR-1-like"/>
    <property type="match status" value="1"/>
</dbReference>
<feature type="compositionally biased region" description="Basic residues" evidence="1">
    <location>
        <begin position="105"/>
        <end position="115"/>
    </location>
</feature>
<dbReference type="InterPro" id="IPR014044">
    <property type="entry name" value="CAP_dom"/>
</dbReference>
<dbReference type="PANTHER" id="PTHR31157:SF1">
    <property type="entry name" value="SCP DOMAIN-CONTAINING PROTEIN"/>
    <property type="match status" value="1"/>
</dbReference>
<evidence type="ECO:0000259" key="3">
    <source>
        <dbReference type="Pfam" id="PF00188"/>
    </source>
</evidence>
<evidence type="ECO:0000256" key="1">
    <source>
        <dbReference type="SAM" id="MobiDB-lite"/>
    </source>
</evidence>
<feature type="chain" id="PRO_5047229544" evidence="2">
    <location>
        <begin position="32"/>
        <end position="278"/>
    </location>
</feature>
<feature type="compositionally biased region" description="Low complexity" evidence="1">
    <location>
        <begin position="116"/>
        <end position="134"/>
    </location>
</feature>
<feature type="signal peptide" evidence="2">
    <location>
        <begin position="1"/>
        <end position="31"/>
    </location>
</feature>
<dbReference type="Gene3D" id="3.40.33.10">
    <property type="entry name" value="CAP"/>
    <property type="match status" value="1"/>
</dbReference>
<feature type="domain" description="SCP" evidence="3">
    <location>
        <begin position="163"/>
        <end position="268"/>
    </location>
</feature>